<evidence type="ECO:0000313" key="10">
    <source>
        <dbReference type="Proteomes" id="UP001055940"/>
    </source>
</evidence>
<dbReference type="PANTHER" id="PTHR42709:SF6">
    <property type="entry name" value="UNDECAPRENYL PHOSPHATE TRANSPORTER A"/>
    <property type="match status" value="1"/>
</dbReference>
<feature type="transmembrane region" description="Helical" evidence="8">
    <location>
        <begin position="64"/>
        <end position="86"/>
    </location>
</feature>
<evidence type="ECO:0000256" key="3">
    <source>
        <dbReference type="ARBA" id="ARBA00022475"/>
    </source>
</evidence>
<keyword evidence="3" id="KW-1003">Cell membrane</keyword>
<dbReference type="EMBL" id="CP099837">
    <property type="protein sequence ID" value="USY20053.1"/>
    <property type="molecule type" value="Genomic_DNA"/>
</dbReference>
<dbReference type="Proteomes" id="UP001055940">
    <property type="component" value="Chromosome"/>
</dbReference>
<feature type="compositionally biased region" description="Low complexity" evidence="7">
    <location>
        <begin position="287"/>
        <end position="306"/>
    </location>
</feature>
<keyword evidence="6 8" id="KW-0472">Membrane</keyword>
<feature type="transmembrane region" description="Helical" evidence="8">
    <location>
        <begin position="92"/>
        <end position="111"/>
    </location>
</feature>
<evidence type="ECO:0000256" key="6">
    <source>
        <dbReference type="ARBA" id="ARBA00023136"/>
    </source>
</evidence>
<gene>
    <name evidence="9" type="ORF">NE857_33335</name>
</gene>
<feature type="region of interest" description="Disordered" evidence="7">
    <location>
        <begin position="282"/>
        <end position="322"/>
    </location>
</feature>
<accession>A0ABY5DAH1</accession>
<evidence type="ECO:0000313" key="9">
    <source>
        <dbReference type="EMBL" id="USY20053.1"/>
    </source>
</evidence>
<feature type="transmembrane region" description="Helical" evidence="8">
    <location>
        <begin position="200"/>
        <end position="219"/>
    </location>
</feature>
<keyword evidence="10" id="KW-1185">Reference proteome</keyword>
<feature type="region of interest" description="Disordered" evidence="7">
    <location>
        <begin position="1"/>
        <end position="25"/>
    </location>
</feature>
<keyword evidence="4 8" id="KW-0812">Transmembrane</keyword>
<keyword evidence="5 8" id="KW-1133">Transmembrane helix</keyword>
<evidence type="ECO:0000256" key="5">
    <source>
        <dbReference type="ARBA" id="ARBA00022989"/>
    </source>
</evidence>
<organism evidence="9 10">
    <name type="scientific">Nocardiopsis exhalans</name>
    <dbReference type="NCBI Taxonomy" id="163604"/>
    <lineage>
        <taxon>Bacteria</taxon>
        <taxon>Bacillati</taxon>
        <taxon>Actinomycetota</taxon>
        <taxon>Actinomycetes</taxon>
        <taxon>Streptosporangiales</taxon>
        <taxon>Nocardiopsidaceae</taxon>
        <taxon>Nocardiopsis</taxon>
    </lineage>
</organism>
<evidence type="ECO:0000256" key="4">
    <source>
        <dbReference type="ARBA" id="ARBA00022692"/>
    </source>
</evidence>
<dbReference type="PANTHER" id="PTHR42709">
    <property type="entry name" value="ALKALINE PHOSPHATASE LIKE PROTEIN"/>
    <property type="match status" value="1"/>
</dbReference>
<sequence>MTTKTDTPQGPGGENTADTAPRPTRAAALKAAGKAWDLEETKRAKAEMKGMRPWPKEMKRQDKVLLWMLIGIPAFLMLTMPLRPFFIADHPIALAFATGSYAAIGAASAFASIGEGSLWLVIVAGAVGKAKISWLFWWVGRRWGINIVNFMVPSERGRKFARKLETMNPWVMRFLIPLSYLPGVPPALPHIVAGVSGMRLTILMLLDLFGALMVTSVVAGIGYTSGQAGVDVVLLIDSYALWIMLALIVGMAILPTIPAVRDQRKRKAQFLKETGEAYDAETERLAAEAAGTAPEAGSGTGAPEAGQNIPDSPESQASSKNA</sequence>
<dbReference type="RefSeq" id="WP_254419186.1">
    <property type="nucleotide sequence ID" value="NZ_BAAAJB010000002.1"/>
</dbReference>
<reference evidence="9" key="1">
    <citation type="submission" date="2022-06" db="EMBL/GenBank/DDBJ databases">
        <authorList>
            <person name="Ping M."/>
        </authorList>
    </citation>
    <scope>NUCLEOTIDE SEQUENCE</scope>
    <source>
        <strain evidence="9">JCM11759T</strain>
    </source>
</reference>
<feature type="compositionally biased region" description="Polar residues" evidence="7">
    <location>
        <begin position="309"/>
        <end position="322"/>
    </location>
</feature>
<feature type="transmembrane region" description="Helical" evidence="8">
    <location>
        <begin position="239"/>
        <end position="260"/>
    </location>
</feature>
<evidence type="ECO:0000256" key="2">
    <source>
        <dbReference type="ARBA" id="ARBA00010792"/>
    </source>
</evidence>
<dbReference type="InterPro" id="IPR051311">
    <property type="entry name" value="DedA_domain"/>
</dbReference>
<proteinExistence type="inferred from homology"/>
<comment type="subcellular location">
    <subcellularLocation>
        <location evidence="1">Cell membrane</location>
        <topology evidence="1">Multi-pass membrane protein</topology>
    </subcellularLocation>
</comment>
<comment type="similarity">
    <text evidence="2">Belongs to the DedA family.</text>
</comment>
<evidence type="ECO:0000256" key="7">
    <source>
        <dbReference type="SAM" id="MobiDB-lite"/>
    </source>
</evidence>
<feature type="transmembrane region" description="Helical" evidence="8">
    <location>
        <begin position="118"/>
        <end position="139"/>
    </location>
</feature>
<feature type="transmembrane region" description="Helical" evidence="8">
    <location>
        <begin position="170"/>
        <end position="188"/>
    </location>
</feature>
<name>A0ABY5DAH1_9ACTN</name>
<protein>
    <submittedName>
        <fullName evidence="9">DedA family protein</fullName>
    </submittedName>
</protein>
<evidence type="ECO:0000256" key="8">
    <source>
        <dbReference type="SAM" id="Phobius"/>
    </source>
</evidence>
<evidence type="ECO:0000256" key="1">
    <source>
        <dbReference type="ARBA" id="ARBA00004651"/>
    </source>
</evidence>